<proteinExistence type="predicted"/>
<organism evidence="1 2">
    <name type="scientific">Peronosclerospora sorghi</name>
    <dbReference type="NCBI Taxonomy" id="230839"/>
    <lineage>
        <taxon>Eukaryota</taxon>
        <taxon>Sar</taxon>
        <taxon>Stramenopiles</taxon>
        <taxon>Oomycota</taxon>
        <taxon>Peronosporomycetes</taxon>
        <taxon>Peronosporales</taxon>
        <taxon>Peronosporaceae</taxon>
        <taxon>Peronosclerospora</taxon>
    </lineage>
</organism>
<accession>A0ACC0VVX9</accession>
<sequence>MIKLIIASRYVSKELSLLKYPKPSSPRNGNRESIVAYNIAVPKRRLFRDALHGLVVDPMQPKPLRVPLGPFVIVYERPGKVSPHICAF</sequence>
<evidence type="ECO:0000313" key="1">
    <source>
        <dbReference type="EMBL" id="KAI9910657.1"/>
    </source>
</evidence>
<comment type="caution">
    <text evidence="1">The sequence shown here is derived from an EMBL/GenBank/DDBJ whole genome shotgun (WGS) entry which is preliminary data.</text>
</comment>
<dbReference type="Proteomes" id="UP001163321">
    <property type="component" value="Chromosome 6"/>
</dbReference>
<protein>
    <submittedName>
        <fullName evidence="1">Uncharacterized protein</fullName>
    </submittedName>
</protein>
<keyword evidence="2" id="KW-1185">Reference proteome</keyword>
<evidence type="ECO:0000313" key="2">
    <source>
        <dbReference type="Proteomes" id="UP001163321"/>
    </source>
</evidence>
<name>A0ACC0VVX9_9STRA</name>
<dbReference type="EMBL" id="CM047585">
    <property type="protein sequence ID" value="KAI9910657.1"/>
    <property type="molecule type" value="Genomic_DNA"/>
</dbReference>
<reference evidence="1 2" key="1">
    <citation type="journal article" date="2022" name="bioRxiv">
        <title>The genome of the oomycete Peronosclerospora sorghi, a cosmopolitan pathogen of maize and sorghum, is inflated with dispersed pseudogenes.</title>
        <authorList>
            <person name="Fletcher K."/>
            <person name="Martin F."/>
            <person name="Isakeit T."/>
            <person name="Cavanaugh K."/>
            <person name="Magill C."/>
            <person name="Michelmore R."/>
        </authorList>
    </citation>
    <scope>NUCLEOTIDE SEQUENCE [LARGE SCALE GENOMIC DNA]</scope>
    <source>
        <strain evidence="1">P6</strain>
    </source>
</reference>
<gene>
    <name evidence="1" type="ORF">PsorP6_011215</name>
</gene>